<comment type="similarity">
    <text evidence="3">Belongs to the glycosyltransferase 11 family.</text>
</comment>
<gene>
    <name evidence="4" type="ORF">OFUS_LOCUS2152</name>
</gene>
<name>A0A8S4N219_OWEFU</name>
<dbReference type="OrthoDB" id="3226at2759"/>
<dbReference type="PANTHER" id="PTHR11927:SF9">
    <property type="entry name" value="L-FUCOSYLTRANSFERASE"/>
    <property type="match status" value="1"/>
</dbReference>
<evidence type="ECO:0000256" key="3">
    <source>
        <dbReference type="RuleBase" id="RU363129"/>
    </source>
</evidence>
<keyword evidence="3" id="KW-0735">Signal-anchor</keyword>
<dbReference type="CDD" id="cd11301">
    <property type="entry name" value="Fut1_Fut2_like"/>
    <property type="match status" value="1"/>
</dbReference>
<protein>
    <recommendedName>
        <fullName evidence="3">L-Fucosyltransferase</fullName>
        <ecNumber evidence="3">2.4.1.-</ecNumber>
    </recommendedName>
</protein>
<dbReference type="Proteomes" id="UP000749559">
    <property type="component" value="Unassembled WGS sequence"/>
</dbReference>
<sequence length="289" mass="33365">AKPHSSFANKIRLAIIPKLFITVFIFKVALDIHLESIKFNFDTTSGQENSEYLTVNFEGRLGNLMFEYAGLYGLANTNKKLPYMEIAPVTMKLKKIFNLSVPLMDDDSVNDVQEYHTDQLIWGKYSKQWNSLPKKRNLKIFYWLQSFKFFWHVKSQILQEFQFSSTINEKAVAILRTATMRKSGQPNVTLIGVHVRRGDIMIQSNLRRGYVPAPKRYFQNAMHHFNSSYPNCVFIVCTDDISWTKLHFPVNNNIIFSARSAEIDLAILSKCDHTIISTGTFGWWAAFLA</sequence>
<evidence type="ECO:0000313" key="4">
    <source>
        <dbReference type="EMBL" id="CAH1774751.1"/>
    </source>
</evidence>
<evidence type="ECO:0000256" key="1">
    <source>
        <dbReference type="ARBA" id="ARBA00022676"/>
    </source>
</evidence>
<keyword evidence="1 3" id="KW-0328">Glycosyltransferase</keyword>
<keyword evidence="3" id="KW-0333">Golgi apparatus</keyword>
<keyword evidence="5" id="KW-1185">Reference proteome</keyword>
<keyword evidence="3" id="KW-0812">Transmembrane</keyword>
<comment type="subcellular location">
    <subcellularLocation>
        <location evidence="3">Golgi apparatus</location>
        <location evidence="3">Golgi stack membrane</location>
        <topology evidence="3">Single-pass type II membrane protein</topology>
    </subcellularLocation>
</comment>
<organism evidence="4 5">
    <name type="scientific">Owenia fusiformis</name>
    <name type="common">Polychaete worm</name>
    <dbReference type="NCBI Taxonomy" id="6347"/>
    <lineage>
        <taxon>Eukaryota</taxon>
        <taxon>Metazoa</taxon>
        <taxon>Spiralia</taxon>
        <taxon>Lophotrochozoa</taxon>
        <taxon>Annelida</taxon>
        <taxon>Polychaeta</taxon>
        <taxon>Sedentaria</taxon>
        <taxon>Canalipalpata</taxon>
        <taxon>Sabellida</taxon>
        <taxon>Oweniida</taxon>
        <taxon>Oweniidae</taxon>
        <taxon>Owenia</taxon>
    </lineage>
</organism>
<dbReference type="EC" id="2.4.1.-" evidence="3"/>
<dbReference type="GO" id="GO:0032580">
    <property type="term" value="C:Golgi cisterna membrane"/>
    <property type="evidence" value="ECO:0007669"/>
    <property type="project" value="UniProtKB-SubCell"/>
</dbReference>
<comment type="pathway">
    <text evidence="3">Protein modification; protein glycosylation.</text>
</comment>
<comment type="caution">
    <text evidence="4">The sequence shown here is derived from an EMBL/GenBank/DDBJ whole genome shotgun (WGS) entry which is preliminary data.</text>
</comment>
<dbReference type="GO" id="GO:0008107">
    <property type="term" value="F:galactoside 2-alpha-L-fucosyltransferase activity"/>
    <property type="evidence" value="ECO:0007669"/>
    <property type="project" value="InterPro"/>
</dbReference>
<dbReference type="Gene3D" id="3.40.50.11350">
    <property type="match status" value="1"/>
</dbReference>
<dbReference type="GO" id="GO:0005975">
    <property type="term" value="P:carbohydrate metabolic process"/>
    <property type="evidence" value="ECO:0007669"/>
    <property type="project" value="InterPro"/>
</dbReference>
<dbReference type="Pfam" id="PF01531">
    <property type="entry name" value="Glyco_transf_11"/>
    <property type="match status" value="1"/>
</dbReference>
<evidence type="ECO:0000313" key="5">
    <source>
        <dbReference type="Proteomes" id="UP000749559"/>
    </source>
</evidence>
<accession>A0A8S4N219</accession>
<evidence type="ECO:0000256" key="2">
    <source>
        <dbReference type="ARBA" id="ARBA00022679"/>
    </source>
</evidence>
<keyword evidence="3" id="KW-0325">Glycoprotein</keyword>
<dbReference type="AlphaFoldDB" id="A0A8S4N219"/>
<keyword evidence="2 3" id="KW-0808">Transferase</keyword>
<reference evidence="4" key="1">
    <citation type="submission" date="2022-03" db="EMBL/GenBank/DDBJ databases">
        <authorList>
            <person name="Martin C."/>
        </authorList>
    </citation>
    <scope>NUCLEOTIDE SEQUENCE</scope>
</reference>
<dbReference type="EMBL" id="CAIIXF020000001">
    <property type="protein sequence ID" value="CAH1774751.1"/>
    <property type="molecule type" value="Genomic_DNA"/>
</dbReference>
<dbReference type="InterPro" id="IPR002516">
    <property type="entry name" value="Glyco_trans_11"/>
</dbReference>
<feature type="non-terminal residue" evidence="4">
    <location>
        <position position="1"/>
    </location>
</feature>
<feature type="non-terminal residue" evidence="4">
    <location>
        <position position="289"/>
    </location>
</feature>
<proteinExistence type="inferred from homology"/>
<dbReference type="PANTHER" id="PTHR11927">
    <property type="entry name" value="GALACTOSIDE 2-L-FUCOSYLTRANSFERASE"/>
    <property type="match status" value="1"/>
</dbReference>